<accession>A0A645IIS0</accession>
<evidence type="ECO:0000313" key="1">
    <source>
        <dbReference type="EMBL" id="MPN51187.1"/>
    </source>
</evidence>
<proteinExistence type="predicted"/>
<dbReference type="AlphaFoldDB" id="A0A645IIS0"/>
<sequence length="72" mass="7640">MYAIGDAHQVARVEVAMDKDPGFGEIDRNDLVEGGHQRGFVLGVQAHALVAADVPLGEEHQFPAQQGFGIVG</sequence>
<name>A0A645IIS0_9ZZZZ</name>
<comment type="caution">
    <text evidence="1">The sequence shown here is derived from an EMBL/GenBank/DDBJ whole genome shotgun (WGS) entry which is preliminary data.</text>
</comment>
<reference evidence="1" key="1">
    <citation type="submission" date="2019-08" db="EMBL/GenBank/DDBJ databases">
        <authorList>
            <person name="Kucharzyk K."/>
            <person name="Murdoch R.W."/>
            <person name="Higgins S."/>
            <person name="Loffler F."/>
        </authorList>
    </citation>
    <scope>NUCLEOTIDE SEQUENCE</scope>
</reference>
<dbReference type="EMBL" id="VSSQ01116043">
    <property type="protein sequence ID" value="MPN51187.1"/>
    <property type="molecule type" value="Genomic_DNA"/>
</dbReference>
<protein>
    <submittedName>
        <fullName evidence="1">Uncharacterized protein</fullName>
    </submittedName>
</protein>
<organism evidence="1">
    <name type="scientific">bioreactor metagenome</name>
    <dbReference type="NCBI Taxonomy" id="1076179"/>
    <lineage>
        <taxon>unclassified sequences</taxon>
        <taxon>metagenomes</taxon>
        <taxon>ecological metagenomes</taxon>
    </lineage>
</organism>
<gene>
    <name evidence="1" type="ORF">SDC9_198829</name>
</gene>